<dbReference type="Pfam" id="PF00084">
    <property type="entry name" value="Sushi"/>
    <property type="match status" value="1"/>
</dbReference>
<dbReference type="EnsemblMetazoa" id="G6054.2">
    <property type="protein sequence ID" value="G6054.2:cds"/>
    <property type="gene ID" value="G6054"/>
</dbReference>
<proteinExistence type="predicted"/>
<dbReference type="Gene3D" id="2.10.70.10">
    <property type="entry name" value="Complement Module, domain 1"/>
    <property type="match status" value="1"/>
</dbReference>
<dbReference type="PANTHER" id="PTHR23197:SF11">
    <property type="entry name" value="RE03558P"/>
    <property type="match status" value="1"/>
</dbReference>
<dbReference type="Proteomes" id="UP000005408">
    <property type="component" value="Unassembled WGS sequence"/>
</dbReference>
<reference evidence="4" key="1">
    <citation type="submission" date="2022-08" db="UniProtKB">
        <authorList>
            <consortium name="EnsemblMetazoa"/>
        </authorList>
    </citation>
    <scope>IDENTIFICATION</scope>
    <source>
        <strain evidence="4">05x7-T-G4-1.051#20</strain>
    </source>
</reference>
<evidence type="ECO:0000259" key="3">
    <source>
        <dbReference type="PROSITE" id="PS50923"/>
    </source>
</evidence>
<dbReference type="AlphaFoldDB" id="A0A8W8NJG0"/>
<dbReference type="SUPFAM" id="SSF57535">
    <property type="entry name" value="Complement control module/SCR domain"/>
    <property type="match status" value="1"/>
</dbReference>
<dbReference type="PROSITE" id="PS50923">
    <property type="entry name" value="SUSHI"/>
    <property type="match status" value="1"/>
</dbReference>
<dbReference type="InterPro" id="IPR000436">
    <property type="entry name" value="Sushi_SCR_CCP_dom"/>
</dbReference>
<keyword evidence="1" id="KW-1015">Disulfide bond</keyword>
<dbReference type="SUPFAM" id="SSF57414">
    <property type="entry name" value="Hairpin loop containing domain-like"/>
    <property type="match status" value="1"/>
</dbReference>
<dbReference type="Pfam" id="PF00024">
    <property type="entry name" value="PAN_1"/>
    <property type="match status" value="1"/>
</dbReference>
<dbReference type="Pfam" id="PF21731">
    <property type="entry name" value="TARSH_C"/>
    <property type="match status" value="1"/>
</dbReference>
<feature type="domain" description="Sushi" evidence="3">
    <location>
        <begin position="146"/>
        <end position="205"/>
    </location>
</feature>
<dbReference type="InterPro" id="IPR035976">
    <property type="entry name" value="Sushi/SCR/CCP_sf"/>
</dbReference>
<evidence type="ECO:0000313" key="5">
    <source>
        <dbReference type="Proteomes" id="UP000005408"/>
    </source>
</evidence>
<evidence type="ECO:0000256" key="2">
    <source>
        <dbReference type="PROSITE-ProRule" id="PRU00302"/>
    </source>
</evidence>
<dbReference type="OrthoDB" id="6129306at2759"/>
<protein>
    <recommendedName>
        <fullName evidence="3">Sushi domain-containing protein</fullName>
    </recommendedName>
</protein>
<keyword evidence="5" id="KW-1185">Reference proteome</keyword>
<dbReference type="InterPro" id="IPR049109">
    <property type="entry name" value="TARSH/FNDC1_C"/>
</dbReference>
<evidence type="ECO:0000313" key="4">
    <source>
        <dbReference type="EnsemblMetazoa" id="G6054.1:cds"/>
    </source>
</evidence>
<comment type="caution">
    <text evidence="2">Lacks conserved residue(s) required for the propagation of feature annotation.</text>
</comment>
<dbReference type="CDD" id="cd00033">
    <property type="entry name" value="CCP"/>
    <property type="match status" value="1"/>
</dbReference>
<dbReference type="EnsemblMetazoa" id="G6054.1">
    <property type="protein sequence ID" value="G6054.1:cds"/>
    <property type="gene ID" value="G6054"/>
</dbReference>
<name>A0A8W8NJG0_MAGGI</name>
<sequence>MMKIVDKSMALTSIFLVGVFLLVVPTGGSLVKFYSKFTLSKRLVGHTLYNMTVRGPQHCIEECVTRKLCESINFNKYLHLCELRTSTAGRFPGEYVDDPNYDYLDISAISYSSGDSCLTSNNCDPGKLCVNLHNTNPVCIPDISHDTCTAEPPTIRGTAINVTDRVVGSVLTYECLPGYNATGDNPNTTCRIDGSWSKANLTCDNGIDSCLADPNCFLPKDFTFDDSYNACYGDMYIKNSTYNPGKYVGIILCSPTRYHLFLSDDFYGMFYNIADGSGSGDDHCELIGGTTSTALESPDYDQSPDIQGYYRQEMNEPFNFGDIGYLGPSYNWFGTWIECGVTIPDDVYVH</sequence>
<accession>A0A8W8NJG0</accession>
<dbReference type="InterPro" id="IPR003609">
    <property type="entry name" value="Pan_app"/>
</dbReference>
<dbReference type="SMART" id="SM00032">
    <property type="entry name" value="CCP"/>
    <property type="match status" value="1"/>
</dbReference>
<dbReference type="PANTHER" id="PTHR23197">
    <property type="entry name" value="TARSH-RELATED FIBRONECTIN DOMAIN-CONTAINING"/>
    <property type="match status" value="1"/>
</dbReference>
<keyword evidence="2" id="KW-0768">Sushi</keyword>
<organism evidence="4 5">
    <name type="scientific">Magallana gigas</name>
    <name type="common">Pacific oyster</name>
    <name type="synonym">Crassostrea gigas</name>
    <dbReference type="NCBI Taxonomy" id="29159"/>
    <lineage>
        <taxon>Eukaryota</taxon>
        <taxon>Metazoa</taxon>
        <taxon>Spiralia</taxon>
        <taxon>Lophotrochozoa</taxon>
        <taxon>Mollusca</taxon>
        <taxon>Bivalvia</taxon>
        <taxon>Autobranchia</taxon>
        <taxon>Pteriomorphia</taxon>
        <taxon>Ostreida</taxon>
        <taxon>Ostreoidea</taxon>
        <taxon>Ostreidae</taxon>
        <taxon>Magallana</taxon>
    </lineage>
</organism>
<evidence type="ECO:0000256" key="1">
    <source>
        <dbReference type="ARBA" id="ARBA00023157"/>
    </source>
</evidence>